<dbReference type="PANTHER" id="PTHR36444">
    <property type="entry name" value="TRANSCRIPTIONAL REGULATOR PROTEIN YOBU-RELATED"/>
    <property type="match status" value="1"/>
</dbReference>
<dbReference type="InterPro" id="IPR010499">
    <property type="entry name" value="AraC_E-bd"/>
</dbReference>
<dbReference type="Gene3D" id="3.20.80.10">
    <property type="entry name" value="Regulatory factor, effector binding domain"/>
    <property type="match status" value="1"/>
</dbReference>
<dbReference type="Proteomes" id="UP000245133">
    <property type="component" value="Unassembled WGS sequence"/>
</dbReference>
<sequence length="174" mass="20068">MGKARKEKIARAVTIAILFVMSGLIEPLVTTDSFTILGLLIRTSNAEDKAPKDIPAVYSKFYKEDFPKKLDLVRRFDPLYAVYFNYESDETGTYDFILGYAVQESQDPIYGLTKVQIPKQTGRYFAIQPGAPEDVVPKFWKEIWNRKEVHALRSFQYDWEEYSEAGIRVFLSST</sequence>
<keyword evidence="1" id="KW-1133">Transmembrane helix</keyword>
<dbReference type="SMART" id="SM00871">
    <property type="entry name" value="AraC_E_bind"/>
    <property type="match status" value="1"/>
</dbReference>
<dbReference type="InterPro" id="IPR011256">
    <property type="entry name" value="Reg_factor_effector_dom_sf"/>
</dbReference>
<evidence type="ECO:0000256" key="1">
    <source>
        <dbReference type="SAM" id="Phobius"/>
    </source>
</evidence>
<dbReference type="Pfam" id="PF14526">
    <property type="entry name" value="Cass2"/>
    <property type="match status" value="1"/>
</dbReference>
<reference evidence="3 4" key="1">
    <citation type="submission" date="2018-02" db="EMBL/GenBank/DDBJ databases">
        <title>Novel Leptospira species isolated from soil and water in Japan.</title>
        <authorList>
            <person name="Nakao R."/>
            <person name="Masuzawa T."/>
        </authorList>
    </citation>
    <scope>NUCLEOTIDE SEQUENCE [LARGE SCALE GENOMIC DNA]</scope>
    <source>
        <strain evidence="3 4">YH101</strain>
    </source>
</reference>
<dbReference type="PANTHER" id="PTHR36444:SF2">
    <property type="entry name" value="TRANSCRIPTIONAL REGULATOR PROTEIN YOBU-RELATED"/>
    <property type="match status" value="1"/>
</dbReference>
<organism evidence="3 4">
    <name type="scientific">Leptospira ryugenii</name>
    <dbReference type="NCBI Taxonomy" id="1917863"/>
    <lineage>
        <taxon>Bacteria</taxon>
        <taxon>Pseudomonadati</taxon>
        <taxon>Spirochaetota</taxon>
        <taxon>Spirochaetia</taxon>
        <taxon>Leptospirales</taxon>
        <taxon>Leptospiraceae</taxon>
        <taxon>Leptospira</taxon>
    </lineage>
</organism>
<evidence type="ECO:0000259" key="2">
    <source>
        <dbReference type="SMART" id="SM00871"/>
    </source>
</evidence>
<accession>A0A2P2DZ83</accession>
<protein>
    <submittedName>
        <fullName evidence="3">GyrI-like small molecule binding domain protein</fullName>
    </submittedName>
</protein>
<feature type="transmembrane region" description="Helical" evidence="1">
    <location>
        <begin position="12"/>
        <end position="29"/>
    </location>
</feature>
<name>A0A2P2DZ83_9LEPT</name>
<dbReference type="AlphaFoldDB" id="A0A2P2DZ83"/>
<keyword evidence="1" id="KW-0472">Membrane</keyword>
<dbReference type="RefSeq" id="WP_244594305.1">
    <property type="nucleotide sequence ID" value="NZ_BFBB01000003.1"/>
</dbReference>
<dbReference type="InterPro" id="IPR053182">
    <property type="entry name" value="YobU-like_regulator"/>
</dbReference>
<dbReference type="EMBL" id="BFBB01000003">
    <property type="protein sequence ID" value="GBF49930.1"/>
    <property type="molecule type" value="Genomic_DNA"/>
</dbReference>
<evidence type="ECO:0000313" key="4">
    <source>
        <dbReference type="Proteomes" id="UP000245133"/>
    </source>
</evidence>
<keyword evidence="1" id="KW-0812">Transmembrane</keyword>
<keyword evidence="4" id="KW-1185">Reference proteome</keyword>
<feature type="domain" description="AraC effector-binding" evidence="2">
    <location>
        <begin position="26"/>
        <end position="174"/>
    </location>
</feature>
<dbReference type="SUPFAM" id="SSF55136">
    <property type="entry name" value="Probable bacterial effector-binding domain"/>
    <property type="match status" value="1"/>
</dbReference>
<comment type="caution">
    <text evidence="3">The sequence shown here is derived from an EMBL/GenBank/DDBJ whole genome shotgun (WGS) entry which is preliminary data.</text>
</comment>
<gene>
    <name evidence="3" type="ORF">LPTSP4_14510</name>
</gene>
<proteinExistence type="predicted"/>
<dbReference type="InterPro" id="IPR029441">
    <property type="entry name" value="Cass2"/>
</dbReference>
<evidence type="ECO:0000313" key="3">
    <source>
        <dbReference type="EMBL" id="GBF49930.1"/>
    </source>
</evidence>